<name>A0A078KEG6_9GAMM</name>
<dbReference type="GO" id="GO:0005737">
    <property type="term" value="C:cytoplasm"/>
    <property type="evidence" value="ECO:0007669"/>
    <property type="project" value="UniProtKB-SubCell"/>
</dbReference>
<dbReference type="InterPro" id="IPR043129">
    <property type="entry name" value="ATPase_NBD"/>
</dbReference>
<dbReference type="AlphaFoldDB" id="A0A078KEG6"/>
<dbReference type="NCBIfam" id="TIGR00329">
    <property type="entry name" value="gcp_kae1"/>
    <property type="match status" value="1"/>
</dbReference>
<keyword evidence="7" id="KW-0963">Cytoplasm</keyword>
<keyword evidence="2 7" id="KW-0819">tRNA processing</keyword>
<evidence type="ECO:0000256" key="2">
    <source>
        <dbReference type="ARBA" id="ARBA00022694"/>
    </source>
</evidence>
<feature type="binding site" evidence="7">
    <location>
        <position position="167"/>
    </location>
    <ligand>
        <name>substrate</name>
    </ligand>
</feature>
<comment type="similarity">
    <text evidence="7">Belongs to the KAE1 / TsaD family.</text>
</comment>
<keyword evidence="4 7" id="KW-0408">Iron</keyword>
<keyword evidence="10" id="KW-1185">Reference proteome</keyword>
<dbReference type="HOGENOM" id="CLU_023208_0_2_6"/>
<keyword evidence="5 7" id="KW-0012">Acyltransferase</keyword>
<evidence type="ECO:0000256" key="7">
    <source>
        <dbReference type="HAMAP-Rule" id="MF_01445"/>
    </source>
</evidence>
<feature type="binding site" evidence="7">
    <location>
        <position position="180"/>
    </location>
    <ligand>
        <name>substrate</name>
    </ligand>
</feature>
<dbReference type="GO" id="GO:0002949">
    <property type="term" value="P:tRNA threonylcarbamoyladenosine modification"/>
    <property type="evidence" value="ECO:0007669"/>
    <property type="project" value="UniProtKB-UniRule"/>
</dbReference>
<comment type="subcellular location">
    <subcellularLocation>
        <location evidence="7">Cytoplasm</location>
    </subcellularLocation>
</comment>
<evidence type="ECO:0000259" key="8">
    <source>
        <dbReference type="Pfam" id="PF00814"/>
    </source>
</evidence>
<dbReference type="EMBL" id="LM655252">
    <property type="protein sequence ID" value="CDZ16568.1"/>
    <property type="molecule type" value="Genomic_DNA"/>
</dbReference>
<dbReference type="Proteomes" id="UP000032420">
    <property type="component" value="Chromosome I"/>
</dbReference>
<dbReference type="KEGG" id="eme:CEM_321"/>
<comment type="function">
    <text evidence="7">Required for the formation of a threonylcarbamoyl group on adenosine at position 37 (t(6)A37) in tRNAs that read codons beginning with adenine. Is involved in the transfer of the threonylcarbamoyl moiety of threonylcarbamoyl-AMP (TC-AMP) to the N6 group of A37, together with TsaE and TsaB. TsaD likely plays a direct catalytic role in this reaction.</text>
</comment>
<comment type="caution">
    <text evidence="7">Lacks conserved residue(s) required for the propagation of feature annotation.</text>
</comment>
<protein>
    <recommendedName>
        <fullName evidence="7">tRNA N6-adenosine threonylcarbamoyltransferase</fullName>
        <ecNumber evidence="7">2.3.1.234</ecNumber>
    </recommendedName>
    <alternativeName>
        <fullName evidence="7">N6-L-threonylcarbamoyladenine synthase</fullName>
        <shortName evidence="7">t(6)A synthase</shortName>
    </alternativeName>
    <alternativeName>
        <fullName evidence="7">t(6)A37 threonylcarbamoyladenosine biosynthesis protein TsaD</fullName>
    </alternativeName>
    <alternativeName>
        <fullName evidence="7">tRNA threonylcarbamoyladenosine biosynthesis protein TsaD</fullName>
    </alternativeName>
</protein>
<comment type="cofactor">
    <cofactor evidence="7">
        <name>Fe(2+)</name>
        <dbReference type="ChEBI" id="CHEBI:29033"/>
    </cofactor>
    <text evidence="7">Binds 1 Fe(2+) ion per subunit.</text>
</comment>
<feature type="binding site" evidence="7">
    <location>
        <position position="111"/>
    </location>
    <ligand>
        <name>Fe cation</name>
        <dbReference type="ChEBI" id="CHEBI:24875"/>
    </ligand>
</feature>
<keyword evidence="3 7" id="KW-0479">Metal-binding</keyword>
<evidence type="ECO:0000256" key="4">
    <source>
        <dbReference type="ARBA" id="ARBA00023004"/>
    </source>
</evidence>
<feature type="binding site" evidence="7">
    <location>
        <position position="274"/>
    </location>
    <ligand>
        <name>substrate</name>
    </ligand>
</feature>
<accession>A0A078KEG6</accession>
<dbReference type="FunFam" id="3.30.420.40:FF:000012">
    <property type="entry name" value="tRNA N6-adenosine threonylcarbamoyltransferase"/>
    <property type="match status" value="1"/>
</dbReference>
<dbReference type="GO" id="GO:0061711">
    <property type="term" value="F:tRNA N(6)-L-threonylcarbamoyladenine synthase activity"/>
    <property type="evidence" value="ECO:0007669"/>
    <property type="project" value="UniProtKB-EC"/>
</dbReference>
<organism evidence="9 10">
    <name type="scientific">Candidatus Johnevansia muelleri</name>
    <dbReference type="NCBI Taxonomy" id="1495769"/>
    <lineage>
        <taxon>Bacteria</taxon>
        <taxon>Pseudomonadati</taxon>
        <taxon>Pseudomonadota</taxon>
        <taxon>Gammaproteobacteria</taxon>
        <taxon>Candidatus Johnevansiales</taxon>
        <taxon>Candidatus Johnevansiaceae</taxon>
        <taxon>Candidatus Johnevansia</taxon>
    </lineage>
</organism>
<feature type="binding site" evidence="7">
    <location>
        <begin position="134"/>
        <end position="138"/>
    </location>
    <ligand>
        <name>substrate</name>
    </ligand>
</feature>
<evidence type="ECO:0000256" key="1">
    <source>
        <dbReference type="ARBA" id="ARBA00022679"/>
    </source>
</evidence>
<dbReference type="PANTHER" id="PTHR11735">
    <property type="entry name" value="TRNA N6-ADENOSINE THREONYLCARBAMOYLTRANSFERASE"/>
    <property type="match status" value="1"/>
</dbReference>
<dbReference type="EC" id="2.3.1.234" evidence="7"/>
<feature type="binding site" evidence="7">
    <location>
        <position position="302"/>
    </location>
    <ligand>
        <name>Fe cation</name>
        <dbReference type="ChEBI" id="CHEBI:24875"/>
    </ligand>
</feature>
<dbReference type="OrthoDB" id="9806197at2"/>
<comment type="catalytic activity">
    <reaction evidence="6 7">
        <text>L-threonylcarbamoyladenylate + adenosine(37) in tRNA = N(6)-L-threonylcarbamoyladenosine(37) in tRNA + AMP + H(+)</text>
        <dbReference type="Rhea" id="RHEA:37059"/>
        <dbReference type="Rhea" id="RHEA-COMP:10162"/>
        <dbReference type="Rhea" id="RHEA-COMP:10163"/>
        <dbReference type="ChEBI" id="CHEBI:15378"/>
        <dbReference type="ChEBI" id="CHEBI:73682"/>
        <dbReference type="ChEBI" id="CHEBI:74411"/>
        <dbReference type="ChEBI" id="CHEBI:74418"/>
        <dbReference type="ChEBI" id="CHEBI:456215"/>
        <dbReference type="EC" id="2.3.1.234"/>
    </reaction>
</comment>
<dbReference type="Gene3D" id="3.30.420.40">
    <property type="match status" value="2"/>
</dbReference>
<gene>
    <name evidence="7 9" type="primary">tsaD</name>
    <name evidence="9" type="ORF">CEM_321</name>
</gene>
<dbReference type="PANTHER" id="PTHR11735:SF6">
    <property type="entry name" value="TRNA N6-ADENOSINE THREONYLCARBAMOYLTRANSFERASE, MITOCHONDRIAL"/>
    <property type="match status" value="1"/>
</dbReference>
<dbReference type="Pfam" id="PF00814">
    <property type="entry name" value="TsaD"/>
    <property type="match status" value="1"/>
</dbReference>
<evidence type="ECO:0000313" key="10">
    <source>
        <dbReference type="Proteomes" id="UP000032420"/>
    </source>
</evidence>
<dbReference type="PATRIC" id="fig|1495769.3.peg.289"/>
<evidence type="ECO:0000256" key="5">
    <source>
        <dbReference type="ARBA" id="ARBA00023315"/>
    </source>
</evidence>
<dbReference type="NCBIfam" id="TIGR03723">
    <property type="entry name" value="T6A_TsaD_YgjD"/>
    <property type="match status" value="1"/>
</dbReference>
<evidence type="ECO:0000313" key="9">
    <source>
        <dbReference type="EMBL" id="CDZ16568.1"/>
    </source>
</evidence>
<dbReference type="InterPro" id="IPR017861">
    <property type="entry name" value="KAE1/TsaD"/>
</dbReference>
<proteinExistence type="inferred from homology"/>
<keyword evidence="1 7" id="KW-0808">Transferase</keyword>
<evidence type="ECO:0000256" key="6">
    <source>
        <dbReference type="ARBA" id="ARBA00048117"/>
    </source>
</evidence>
<dbReference type="GO" id="GO:0005506">
    <property type="term" value="F:iron ion binding"/>
    <property type="evidence" value="ECO:0007669"/>
    <property type="project" value="UniProtKB-UniRule"/>
</dbReference>
<dbReference type="SUPFAM" id="SSF53067">
    <property type="entry name" value="Actin-like ATPase domain"/>
    <property type="match status" value="2"/>
</dbReference>
<reference evidence="10" key="1">
    <citation type="submission" date="2014-07" db="EMBL/GenBank/DDBJ databases">
        <authorList>
            <person name="Santos-Garcia D."/>
        </authorList>
    </citation>
    <scope>NUCLEOTIDE SEQUENCE [LARGE SCALE GENOMIC DNA]</scope>
</reference>
<dbReference type="InterPro" id="IPR022450">
    <property type="entry name" value="TsaD"/>
</dbReference>
<sequence length="341" mass="37895">MYVLGIETSCDETGVAIFNSQYGLLYNVLHSQIKIHNKFGGVVPEIASRYHLCKLLPLIIQVLYKIKLKKNEINAIAYTSGPGLINTLMIGALIANGLGRALSIPVIGVNHMEGHLFSTMLEDDPPEFPFVALLISGGHTELIDVKNIGKYNLLGKSLDDAVGEAFDKVAQMLGLNYPGGPSISNIAIKGNPKRFFFTRPMTKNKTELNFSFSGIKTCVLNTINKIKLIDLQTKADIAIAFEEAIVDTIIIKSIRSLKKTKYSRLVLAGGVSANIRLIQKLEKILIKYNTKFYYPKKKFCTDNGAMIAYAGAIRINYIKSYYKSYKIHLNPIWKIATINNL</sequence>
<feature type="domain" description="Gcp-like" evidence="8">
    <location>
        <begin position="24"/>
        <end position="309"/>
    </location>
</feature>
<dbReference type="PRINTS" id="PR00789">
    <property type="entry name" value="OSIALOPTASE"/>
</dbReference>
<dbReference type="CDD" id="cd24133">
    <property type="entry name" value="ASKHA_NBD_TsaD_bac"/>
    <property type="match status" value="1"/>
</dbReference>
<dbReference type="InterPro" id="IPR000905">
    <property type="entry name" value="Gcp-like_dom"/>
</dbReference>
<evidence type="ECO:0000256" key="3">
    <source>
        <dbReference type="ARBA" id="ARBA00022723"/>
    </source>
</evidence>
<feature type="binding site" evidence="7">
    <location>
        <position position="115"/>
    </location>
    <ligand>
        <name>Fe cation</name>
        <dbReference type="ChEBI" id="CHEBI:24875"/>
    </ligand>
</feature>
<dbReference type="HAMAP" id="MF_01445">
    <property type="entry name" value="TsaD"/>
    <property type="match status" value="1"/>
</dbReference>
<dbReference type="STRING" id="1495769.CEM_321"/>